<evidence type="ECO:0000313" key="1">
    <source>
        <dbReference type="EMBL" id="CAG8886248.1"/>
    </source>
</evidence>
<name>A0A9W4K1Z6_9EURO</name>
<dbReference type="OrthoDB" id="4340136at2759"/>
<accession>A0A9W4K1Z6</accession>
<gene>
    <name evidence="1" type="ORF">PEGY_LOCUS803</name>
</gene>
<dbReference type="EMBL" id="CAJVRC010000835">
    <property type="protein sequence ID" value="CAG8886248.1"/>
    <property type="molecule type" value="Genomic_DNA"/>
</dbReference>
<keyword evidence="2" id="KW-1185">Reference proteome</keyword>
<dbReference type="Proteomes" id="UP001154252">
    <property type="component" value="Unassembled WGS sequence"/>
</dbReference>
<protein>
    <submittedName>
        <fullName evidence="1">Uncharacterized protein</fullName>
    </submittedName>
</protein>
<proteinExistence type="predicted"/>
<organism evidence="1 2">
    <name type="scientific">Penicillium egyptiacum</name>
    <dbReference type="NCBI Taxonomy" id="1303716"/>
    <lineage>
        <taxon>Eukaryota</taxon>
        <taxon>Fungi</taxon>
        <taxon>Dikarya</taxon>
        <taxon>Ascomycota</taxon>
        <taxon>Pezizomycotina</taxon>
        <taxon>Eurotiomycetes</taxon>
        <taxon>Eurotiomycetidae</taxon>
        <taxon>Eurotiales</taxon>
        <taxon>Aspergillaceae</taxon>
        <taxon>Penicillium</taxon>
    </lineage>
</organism>
<evidence type="ECO:0000313" key="2">
    <source>
        <dbReference type="Proteomes" id="UP001154252"/>
    </source>
</evidence>
<comment type="caution">
    <text evidence="1">The sequence shown here is derived from an EMBL/GenBank/DDBJ whole genome shotgun (WGS) entry which is preliminary data.</text>
</comment>
<sequence length="121" mass="13949">MSSTRTVFLREGLPTVDEYGLFRGTLWFTVRFSNNDRHCSDDELMNLTIERLQSGEFTVDSEPIHQGRGFCISLPVSIYGASRSECLAIVIRLAECYREDIVSEDIAIDRDFLFRSRAFIR</sequence>
<reference evidence="1" key="1">
    <citation type="submission" date="2021-07" db="EMBL/GenBank/DDBJ databases">
        <authorList>
            <person name="Branca A.L. A."/>
        </authorList>
    </citation>
    <scope>NUCLEOTIDE SEQUENCE</scope>
</reference>
<dbReference type="AlphaFoldDB" id="A0A9W4K1Z6"/>